<gene>
    <name evidence="1" type="ORF">SAMN02743940_2151</name>
</gene>
<dbReference type="EMBL" id="FSRO01000001">
    <property type="protein sequence ID" value="SIO36702.1"/>
    <property type="molecule type" value="Genomic_DNA"/>
</dbReference>
<reference evidence="1 2" key="1">
    <citation type="submission" date="2016-12" db="EMBL/GenBank/DDBJ databases">
        <authorList>
            <person name="Song W.-J."/>
            <person name="Kurnit D.M."/>
        </authorList>
    </citation>
    <scope>NUCLEOTIDE SEQUENCE [LARGE SCALE GENOMIC DNA]</scope>
    <source>
        <strain evidence="1 2">ATCC 49181</strain>
    </source>
</reference>
<sequence length="205" mass="23780">MNRITCLIFFLLTGNLSPVLAMNIYHDPRMLPSYMDKFLTPEYDILRITANASPNNNLVFEVKTRGEIRSDNTNDYLLLHILHEKSYILLVPMNKTNEDQLLIYTRDLQSAHDLLIASPQIFRPLDQQAGFSARRVHHGIEFSIPLNWINFNHNFGYDAYTVQANIRTDRLQINEIYDQAGKGRKEAPQFSAITLLNRLCATRRK</sequence>
<dbReference type="RefSeq" id="WP_028461832.1">
    <property type="nucleotide sequence ID" value="NZ_FSRO01000001.1"/>
</dbReference>
<keyword evidence="2" id="KW-1185">Reference proteome</keyword>
<dbReference type="STRING" id="44575.SAMN05216419_102528"/>
<dbReference type="AlphaFoldDB" id="A0A1N6IXD8"/>
<protein>
    <submittedName>
        <fullName evidence="1">Uncharacterized protein</fullName>
    </submittedName>
</protein>
<organism evidence="1 2">
    <name type="scientific">Nitrosomonas cryotolerans ATCC 49181</name>
    <dbReference type="NCBI Taxonomy" id="1131553"/>
    <lineage>
        <taxon>Bacteria</taxon>
        <taxon>Pseudomonadati</taxon>
        <taxon>Pseudomonadota</taxon>
        <taxon>Betaproteobacteria</taxon>
        <taxon>Nitrosomonadales</taxon>
        <taxon>Nitrosomonadaceae</taxon>
        <taxon>Nitrosomonas</taxon>
    </lineage>
</organism>
<proteinExistence type="predicted"/>
<dbReference type="eggNOG" id="ENOG5033XM3">
    <property type="taxonomic scope" value="Bacteria"/>
</dbReference>
<accession>A0A1N6IXD8</accession>
<evidence type="ECO:0000313" key="1">
    <source>
        <dbReference type="EMBL" id="SIO36702.1"/>
    </source>
</evidence>
<name>A0A1N6IXD8_9PROT</name>
<evidence type="ECO:0000313" key="2">
    <source>
        <dbReference type="Proteomes" id="UP000185062"/>
    </source>
</evidence>
<dbReference type="Proteomes" id="UP000185062">
    <property type="component" value="Unassembled WGS sequence"/>
</dbReference>